<dbReference type="Pfam" id="PF13648">
    <property type="entry name" value="Lipocalin_4"/>
    <property type="match status" value="1"/>
</dbReference>
<feature type="domain" description="Lipocalin-like" evidence="2">
    <location>
        <begin position="53"/>
        <end position="141"/>
    </location>
</feature>
<keyword evidence="1" id="KW-0472">Membrane</keyword>
<evidence type="ECO:0000313" key="3">
    <source>
        <dbReference type="EMBL" id="ACU05353.1"/>
    </source>
</evidence>
<keyword evidence="1" id="KW-0812">Transmembrane</keyword>
<evidence type="ECO:0000259" key="2">
    <source>
        <dbReference type="Pfam" id="PF13648"/>
    </source>
</evidence>
<dbReference type="eggNOG" id="ENOG5032YDF">
    <property type="taxonomic scope" value="Bacteria"/>
</dbReference>
<organism evidence="3 4">
    <name type="scientific">Pedobacter heparinus (strain ATCC 13125 / DSM 2366 / CIP 104194 / JCM 7457 / NBRC 12017 / NCIMB 9290 / NRRL B-14731 / HIM 762-3)</name>
    <dbReference type="NCBI Taxonomy" id="485917"/>
    <lineage>
        <taxon>Bacteria</taxon>
        <taxon>Pseudomonadati</taxon>
        <taxon>Bacteroidota</taxon>
        <taxon>Sphingobacteriia</taxon>
        <taxon>Sphingobacteriales</taxon>
        <taxon>Sphingobacteriaceae</taxon>
        <taxon>Pedobacter</taxon>
    </lineage>
</organism>
<name>C6Y3C8_PEDHD</name>
<accession>C6Y3C8</accession>
<gene>
    <name evidence="3" type="ordered locus">Phep_3158</name>
</gene>
<feature type="transmembrane region" description="Helical" evidence="1">
    <location>
        <begin position="6"/>
        <end position="24"/>
    </location>
</feature>
<evidence type="ECO:0000313" key="4">
    <source>
        <dbReference type="Proteomes" id="UP000000852"/>
    </source>
</evidence>
<evidence type="ECO:0000256" key="1">
    <source>
        <dbReference type="SAM" id="Phobius"/>
    </source>
</evidence>
<dbReference type="AlphaFoldDB" id="C6Y3C8"/>
<keyword evidence="1" id="KW-1133">Transmembrane helix</keyword>
<sequence length="160" mass="17992">MKHNVNTVFFYMIIMAVTILYISCTPSDANGIKQSASFTGKSWKLHSLSVAPAIDWDVDGKKETDILAKMEDCEKDDLLLLRNNNTIVRNAGKLKCDQDDEQEKETGSWSYDKASKKLTIKEDNDAQVLNVVESSGNRFVVTYTWKATNGTSHQMTAVYN</sequence>
<dbReference type="Proteomes" id="UP000000852">
    <property type="component" value="Chromosome"/>
</dbReference>
<dbReference type="KEGG" id="phe:Phep_3158"/>
<proteinExistence type="predicted"/>
<dbReference type="OrthoDB" id="713936at2"/>
<dbReference type="InterPro" id="IPR024311">
    <property type="entry name" value="Lipocalin-like"/>
</dbReference>
<dbReference type="HOGENOM" id="CLU_126016_0_0_10"/>
<reference evidence="3 4" key="1">
    <citation type="journal article" date="2009" name="Stand. Genomic Sci.">
        <title>Complete genome sequence of Pedobacter heparinus type strain (HIM 762-3).</title>
        <authorList>
            <person name="Han C."/>
            <person name="Spring S."/>
            <person name="Lapidus A."/>
            <person name="Del Rio T.G."/>
            <person name="Tice H."/>
            <person name="Copeland A."/>
            <person name="Cheng J.F."/>
            <person name="Lucas S."/>
            <person name="Chen F."/>
            <person name="Nolan M."/>
            <person name="Bruce D."/>
            <person name="Goodwin L."/>
            <person name="Pitluck S."/>
            <person name="Ivanova N."/>
            <person name="Mavromatis K."/>
            <person name="Mikhailova N."/>
            <person name="Pati A."/>
            <person name="Chen A."/>
            <person name="Palaniappan K."/>
            <person name="Land M."/>
            <person name="Hauser L."/>
            <person name="Chang Y.J."/>
            <person name="Jeffries C.C."/>
            <person name="Saunders E."/>
            <person name="Chertkov O."/>
            <person name="Brettin T."/>
            <person name="Goker M."/>
            <person name="Rohde M."/>
            <person name="Bristow J."/>
            <person name="Eisen J.A."/>
            <person name="Markowitz V."/>
            <person name="Hugenholtz P."/>
            <person name="Kyrpides N.C."/>
            <person name="Klenk H.P."/>
            <person name="Detter J.C."/>
        </authorList>
    </citation>
    <scope>NUCLEOTIDE SEQUENCE [LARGE SCALE GENOMIC DNA]</scope>
    <source>
        <strain evidence="4">ATCC 13125 / DSM 2366 / CIP 104194 / JCM 7457 / NBRC 12017 / NCIMB 9290 / NRRL B-14731 / HIM 762-3</strain>
    </source>
</reference>
<protein>
    <recommendedName>
        <fullName evidence="2">Lipocalin-like domain-containing protein</fullName>
    </recommendedName>
</protein>
<dbReference type="RefSeq" id="WP_015808962.1">
    <property type="nucleotide sequence ID" value="NC_013061.1"/>
</dbReference>
<keyword evidence="4" id="KW-1185">Reference proteome</keyword>
<dbReference type="EMBL" id="CP001681">
    <property type="protein sequence ID" value="ACU05353.1"/>
    <property type="molecule type" value="Genomic_DNA"/>
</dbReference>